<dbReference type="EC" id="4.2.1.1" evidence="2"/>
<dbReference type="InterPro" id="IPR018883">
    <property type="entry name" value="Delta_CA"/>
</dbReference>
<feature type="compositionally biased region" description="Polar residues" evidence="1">
    <location>
        <begin position="1"/>
        <end position="14"/>
    </location>
</feature>
<organism evidence="2 3">
    <name type="scientific">Jiella pelagia</name>
    <dbReference type="NCBI Taxonomy" id="2986949"/>
    <lineage>
        <taxon>Bacteria</taxon>
        <taxon>Pseudomonadati</taxon>
        <taxon>Pseudomonadota</taxon>
        <taxon>Alphaproteobacteria</taxon>
        <taxon>Hyphomicrobiales</taxon>
        <taxon>Aurantimonadaceae</taxon>
        <taxon>Jiella</taxon>
    </lineage>
</organism>
<evidence type="ECO:0000256" key="1">
    <source>
        <dbReference type="SAM" id="MobiDB-lite"/>
    </source>
</evidence>
<accession>A0ABY7C7T1</accession>
<keyword evidence="2" id="KW-0456">Lyase</keyword>
<protein>
    <submittedName>
        <fullName evidence="2">Delta-class carbonic anhydrase</fullName>
        <ecNumber evidence="2">4.2.1.1</ecNumber>
    </submittedName>
</protein>
<reference evidence="2" key="1">
    <citation type="submission" date="2022-12" db="EMBL/GenBank/DDBJ databases">
        <title>Jiella pelagia sp. nov., isolated from phosphonate enriched culture of Northwest Pacific surface seawater.</title>
        <authorList>
            <person name="Shin D.Y."/>
            <person name="Hwang C.Y."/>
        </authorList>
    </citation>
    <scope>NUCLEOTIDE SEQUENCE</scope>
    <source>
        <strain evidence="2">HL-NP1</strain>
    </source>
</reference>
<name>A0ABY7C7T1_9HYPH</name>
<dbReference type="Proteomes" id="UP001164020">
    <property type="component" value="Chromosome"/>
</dbReference>
<gene>
    <name evidence="2" type="ORF">OH818_06610</name>
</gene>
<dbReference type="RefSeq" id="WP_268882289.1">
    <property type="nucleotide sequence ID" value="NZ_CP114029.1"/>
</dbReference>
<proteinExistence type="predicted"/>
<keyword evidence="3" id="KW-1185">Reference proteome</keyword>
<evidence type="ECO:0000313" key="3">
    <source>
        <dbReference type="Proteomes" id="UP001164020"/>
    </source>
</evidence>
<feature type="region of interest" description="Disordered" evidence="1">
    <location>
        <begin position="1"/>
        <end position="28"/>
    </location>
</feature>
<dbReference type="GO" id="GO:0004089">
    <property type="term" value="F:carbonate dehydratase activity"/>
    <property type="evidence" value="ECO:0007669"/>
    <property type="project" value="UniProtKB-EC"/>
</dbReference>
<sequence>MAATNATRQTSSPRRSLEDPAHGFGPFKGVKPGDTVEVHWVFSSCDITPGEGLGACLSKSCSNPALRVEAQTFLVVNDAKALDFETFAYRSDGGQGYHQPPALPQDTGKPVVYLGSTTGPKYSQSACSPLQVTWSVRPQCAKLDISSLYRWAQKGNVFHEHHAHGVRQLVTAPDLLSPIERDVAVTRWDEPLRVE</sequence>
<dbReference type="EMBL" id="CP114029">
    <property type="protein sequence ID" value="WAP69860.1"/>
    <property type="molecule type" value="Genomic_DNA"/>
</dbReference>
<dbReference type="Pfam" id="PF10563">
    <property type="entry name" value="CA_like"/>
    <property type="match status" value="1"/>
</dbReference>
<evidence type="ECO:0000313" key="2">
    <source>
        <dbReference type="EMBL" id="WAP69860.1"/>
    </source>
</evidence>